<evidence type="ECO:0000313" key="7">
    <source>
        <dbReference type="Proteomes" id="UP000318709"/>
    </source>
</evidence>
<dbReference type="InterPro" id="IPR020568">
    <property type="entry name" value="Ribosomal_Su5_D2-typ_SF"/>
</dbReference>
<name>A0A4Y6UDH4_9PROT</name>
<organism evidence="6 7">
    <name type="scientific">Formicincola oecophyllae</name>
    <dbReference type="NCBI Taxonomy" id="2558361"/>
    <lineage>
        <taxon>Bacteria</taxon>
        <taxon>Pseudomonadati</taxon>
        <taxon>Pseudomonadota</taxon>
        <taxon>Alphaproteobacteria</taxon>
        <taxon>Acetobacterales</taxon>
        <taxon>Acetobacteraceae</taxon>
        <taxon>Formicincola</taxon>
    </lineage>
</organism>
<dbReference type="EMBL" id="CP038231">
    <property type="protein sequence ID" value="QDH14451.1"/>
    <property type="molecule type" value="Genomic_DNA"/>
</dbReference>
<evidence type="ECO:0000256" key="3">
    <source>
        <dbReference type="ARBA" id="ARBA00022759"/>
    </source>
</evidence>
<dbReference type="InterPro" id="IPR000100">
    <property type="entry name" value="RNase_P"/>
</dbReference>
<dbReference type="Pfam" id="PF00825">
    <property type="entry name" value="Ribonuclease_P"/>
    <property type="match status" value="1"/>
</dbReference>
<dbReference type="GO" id="GO:0042781">
    <property type="term" value="F:3'-tRNA processing endoribonuclease activity"/>
    <property type="evidence" value="ECO:0007669"/>
    <property type="project" value="TreeGrafter"/>
</dbReference>
<evidence type="ECO:0000313" key="6">
    <source>
        <dbReference type="EMBL" id="QDH14451.1"/>
    </source>
</evidence>
<dbReference type="Proteomes" id="UP000318709">
    <property type="component" value="Chromosome"/>
</dbReference>
<dbReference type="PANTHER" id="PTHR33992">
    <property type="entry name" value="RIBONUCLEASE P PROTEIN COMPONENT"/>
    <property type="match status" value="1"/>
</dbReference>
<dbReference type="Gene3D" id="3.30.230.10">
    <property type="match status" value="1"/>
</dbReference>
<dbReference type="GO" id="GO:0000049">
    <property type="term" value="F:tRNA binding"/>
    <property type="evidence" value="ECO:0007669"/>
    <property type="project" value="InterPro"/>
</dbReference>
<keyword evidence="2" id="KW-0540">Nuclease</keyword>
<evidence type="ECO:0000256" key="5">
    <source>
        <dbReference type="ARBA" id="ARBA00022884"/>
    </source>
</evidence>
<dbReference type="GO" id="GO:0004526">
    <property type="term" value="F:ribonuclease P activity"/>
    <property type="evidence" value="ECO:0007669"/>
    <property type="project" value="InterPro"/>
</dbReference>
<protein>
    <submittedName>
        <fullName evidence="6">Ribonuclease P protein component</fullName>
    </submittedName>
</protein>
<keyword evidence="4" id="KW-0378">Hydrolase</keyword>
<dbReference type="InterPro" id="IPR014721">
    <property type="entry name" value="Ribsml_uS5_D2-typ_fold_subgr"/>
</dbReference>
<evidence type="ECO:0000256" key="1">
    <source>
        <dbReference type="ARBA" id="ARBA00022694"/>
    </source>
</evidence>
<dbReference type="PANTHER" id="PTHR33992:SF1">
    <property type="entry name" value="RIBONUCLEASE P PROTEIN COMPONENT"/>
    <property type="match status" value="1"/>
</dbReference>
<sequence length="116" mass="12281">MKKRPEFLAAARGRKVVRPGLVAQLVPASDEGGEVGKATQPGLKVGYTVTKKVGNAVVRNRTKRRLRAAVQQASQARGGALPEGALVLIGRAGTRSRPFQALVDDVGKALQAFNRP</sequence>
<dbReference type="GO" id="GO:0030677">
    <property type="term" value="C:ribonuclease P complex"/>
    <property type="evidence" value="ECO:0007669"/>
    <property type="project" value="TreeGrafter"/>
</dbReference>
<evidence type="ECO:0000256" key="2">
    <source>
        <dbReference type="ARBA" id="ARBA00022722"/>
    </source>
</evidence>
<gene>
    <name evidence="6" type="ORF">E3E12_06500</name>
</gene>
<keyword evidence="3" id="KW-0255">Endonuclease</keyword>
<dbReference type="SUPFAM" id="SSF54211">
    <property type="entry name" value="Ribosomal protein S5 domain 2-like"/>
    <property type="match status" value="1"/>
</dbReference>
<accession>A0A4Y6UDH4</accession>
<proteinExistence type="predicted"/>
<dbReference type="OrthoDB" id="9810867at2"/>
<evidence type="ECO:0000256" key="4">
    <source>
        <dbReference type="ARBA" id="ARBA00022801"/>
    </source>
</evidence>
<dbReference type="KEGG" id="swf:E3E12_06500"/>
<reference evidence="6 7" key="1">
    <citation type="submission" date="2019-03" db="EMBL/GenBank/DDBJ databases">
        <title>The complete genome sequence of Swingsia_sp. F3b2 LMG30590(T).</title>
        <authorList>
            <person name="Chua K.-O."/>
            <person name="Chan K.-G."/>
            <person name="See-Too W.-S."/>
        </authorList>
    </citation>
    <scope>NUCLEOTIDE SEQUENCE [LARGE SCALE GENOMIC DNA]</scope>
    <source>
        <strain evidence="6 7">F3b2</strain>
    </source>
</reference>
<keyword evidence="1" id="KW-0819">tRNA processing</keyword>
<keyword evidence="7" id="KW-1185">Reference proteome</keyword>
<keyword evidence="5" id="KW-0694">RNA-binding</keyword>
<dbReference type="AlphaFoldDB" id="A0A4Y6UDH4"/>